<keyword evidence="1" id="KW-1133">Transmembrane helix</keyword>
<evidence type="ECO:0000256" key="1">
    <source>
        <dbReference type="SAM" id="Phobius"/>
    </source>
</evidence>
<name>A0A0B7B634_9EUPU</name>
<keyword evidence="1" id="KW-0812">Transmembrane</keyword>
<feature type="transmembrane region" description="Helical" evidence="1">
    <location>
        <begin position="43"/>
        <end position="66"/>
    </location>
</feature>
<gene>
    <name evidence="2" type="primary">ORF165428</name>
</gene>
<keyword evidence="1" id="KW-0472">Membrane</keyword>
<dbReference type="AlphaFoldDB" id="A0A0B7B634"/>
<dbReference type="EMBL" id="HACG01041593">
    <property type="protein sequence ID" value="CEK88458.1"/>
    <property type="molecule type" value="Transcribed_RNA"/>
</dbReference>
<evidence type="ECO:0000313" key="2">
    <source>
        <dbReference type="EMBL" id="CEK88458.1"/>
    </source>
</evidence>
<reference evidence="2" key="1">
    <citation type="submission" date="2014-12" db="EMBL/GenBank/DDBJ databases">
        <title>Insight into the proteome of Arion vulgaris.</title>
        <authorList>
            <person name="Aradska J."/>
            <person name="Bulat T."/>
            <person name="Smidak R."/>
            <person name="Sarate P."/>
            <person name="Gangsoo J."/>
            <person name="Sialana F."/>
            <person name="Bilban M."/>
            <person name="Lubec G."/>
        </authorList>
    </citation>
    <scope>NUCLEOTIDE SEQUENCE</scope>
    <source>
        <tissue evidence="2">Skin</tissue>
    </source>
</reference>
<accession>A0A0B7B634</accession>
<organism evidence="2">
    <name type="scientific">Arion vulgaris</name>
    <dbReference type="NCBI Taxonomy" id="1028688"/>
    <lineage>
        <taxon>Eukaryota</taxon>
        <taxon>Metazoa</taxon>
        <taxon>Spiralia</taxon>
        <taxon>Lophotrochozoa</taxon>
        <taxon>Mollusca</taxon>
        <taxon>Gastropoda</taxon>
        <taxon>Heterobranchia</taxon>
        <taxon>Euthyneura</taxon>
        <taxon>Panpulmonata</taxon>
        <taxon>Eupulmonata</taxon>
        <taxon>Stylommatophora</taxon>
        <taxon>Helicina</taxon>
        <taxon>Arionoidea</taxon>
        <taxon>Arionidae</taxon>
        <taxon>Arion</taxon>
    </lineage>
</organism>
<protein>
    <submittedName>
        <fullName evidence="2">Uncharacterized protein</fullName>
    </submittedName>
</protein>
<proteinExistence type="predicted"/>
<sequence length="67" mass="7628">MTFYTNRNGCMQNKIRSAFNHSATGNMSMFITCWWRLSTFRSAWSAVISFLANSFTASVWGVMLSVC</sequence>